<dbReference type="InterPro" id="IPR001129">
    <property type="entry name" value="Membr-assoc_MAPEG"/>
</dbReference>
<dbReference type="EMBL" id="BNCI01000002">
    <property type="protein sequence ID" value="GHF30257.1"/>
    <property type="molecule type" value="Genomic_DNA"/>
</dbReference>
<dbReference type="AlphaFoldDB" id="A0A919E939"/>
<evidence type="ECO:0000256" key="1">
    <source>
        <dbReference type="ARBA" id="ARBA00004370"/>
    </source>
</evidence>
<keyword evidence="3 5" id="KW-1133">Transmembrane helix</keyword>
<reference evidence="6" key="2">
    <citation type="submission" date="2020-09" db="EMBL/GenBank/DDBJ databases">
        <authorList>
            <person name="Sun Q."/>
            <person name="Kim S."/>
        </authorList>
    </citation>
    <scope>NUCLEOTIDE SEQUENCE</scope>
    <source>
        <strain evidence="6">KCTC 42590</strain>
    </source>
</reference>
<accession>A0A919E939</accession>
<sequence length="146" mass="16233">MLNSITVDTGLVGPMLAQIGLTFAVFLFLFTKRLPLFMKKGLVPGNPNKPGVMDSLPDATRFPSDNFKNLAEVPILFYAVCLVATVAGLVDDSLVALAWVFVAFRVLHSFIQCTYNKVVHRFSVFFISSIALLVMWIRLVWLYTGS</sequence>
<dbReference type="GO" id="GO:0016020">
    <property type="term" value="C:membrane"/>
    <property type="evidence" value="ECO:0007669"/>
    <property type="project" value="UniProtKB-SubCell"/>
</dbReference>
<dbReference type="Proteomes" id="UP000630923">
    <property type="component" value="Unassembled WGS sequence"/>
</dbReference>
<feature type="transmembrane region" description="Helical" evidence="5">
    <location>
        <begin position="122"/>
        <end position="143"/>
    </location>
</feature>
<name>A0A919E939_9PROT</name>
<dbReference type="Gene3D" id="1.20.120.550">
    <property type="entry name" value="Membrane associated eicosanoid/glutathione metabolism-like domain"/>
    <property type="match status" value="1"/>
</dbReference>
<dbReference type="Pfam" id="PF01124">
    <property type="entry name" value="MAPEG"/>
    <property type="match status" value="1"/>
</dbReference>
<comment type="subcellular location">
    <subcellularLocation>
        <location evidence="1">Membrane</location>
    </subcellularLocation>
</comment>
<gene>
    <name evidence="6" type="ORF">GCM10017044_27050</name>
</gene>
<evidence type="ECO:0000256" key="5">
    <source>
        <dbReference type="SAM" id="Phobius"/>
    </source>
</evidence>
<reference evidence="6" key="1">
    <citation type="journal article" date="2014" name="Int. J. Syst. Evol. Microbiol.">
        <title>Complete genome sequence of Corynebacterium casei LMG S-19264T (=DSM 44701T), isolated from a smear-ripened cheese.</title>
        <authorList>
            <consortium name="US DOE Joint Genome Institute (JGI-PGF)"/>
            <person name="Walter F."/>
            <person name="Albersmeier A."/>
            <person name="Kalinowski J."/>
            <person name="Ruckert C."/>
        </authorList>
    </citation>
    <scope>NUCLEOTIDE SEQUENCE</scope>
    <source>
        <strain evidence="6">KCTC 42590</strain>
    </source>
</reference>
<keyword evidence="4 5" id="KW-0472">Membrane</keyword>
<feature type="transmembrane region" description="Helical" evidence="5">
    <location>
        <begin position="12"/>
        <end position="30"/>
    </location>
</feature>
<evidence type="ECO:0000313" key="6">
    <source>
        <dbReference type="EMBL" id="GHF30257.1"/>
    </source>
</evidence>
<keyword evidence="7" id="KW-1185">Reference proteome</keyword>
<evidence type="ECO:0000256" key="4">
    <source>
        <dbReference type="ARBA" id="ARBA00023136"/>
    </source>
</evidence>
<feature type="transmembrane region" description="Helical" evidence="5">
    <location>
        <begin position="96"/>
        <end position="115"/>
    </location>
</feature>
<evidence type="ECO:0000313" key="7">
    <source>
        <dbReference type="Proteomes" id="UP000630923"/>
    </source>
</evidence>
<feature type="transmembrane region" description="Helical" evidence="5">
    <location>
        <begin position="70"/>
        <end position="90"/>
    </location>
</feature>
<proteinExistence type="predicted"/>
<organism evidence="6 7">
    <name type="scientific">Kordiimonas sediminis</name>
    <dbReference type="NCBI Taxonomy" id="1735581"/>
    <lineage>
        <taxon>Bacteria</taxon>
        <taxon>Pseudomonadati</taxon>
        <taxon>Pseudomonadota</taxon>
        <taxon>Alphaproteobacteria</taxon>
        <taxon>Kordiimonadales</taxon>
        <taxon>Kordiimonadaceae</taxon>
        <taxon>Kordiimonas</taxon>
    </lineage>
</organism>
<evidence type="ECO:0000256" key="2">
    <source>
        <dbReference type="ARBA" id="ARBA00022692"/>
    </source>
</evidence>
<protein>
    <submittedName>
        <fullName evidence="6">Membrane protein</fullName>
    </submittedName>
</protein>
<keyword evidence="2 5" id="KW-0812">Transmembrane</keyword>
<comment type="caution">
    <text evidence="6">The sequence shown here is derived from an EMBL/GenBank/DDBJ whole genome shotgun (WGS) entry which is preliminary data.</text>
</comment>
<evidence type="ECO:0000256" key="3">
    <source>
        <dbReference type="ARBA" id="ARBA00022989"/>
    </source>
</evidence>
<dbReference type="SUPFAM" id="SSF161084">
    <property type="entry name" value="MAPEG domain-like"/>
    <property type="match status" value="1"/>
</dbReference>
<dbReference type="RefSeq" id="WP_191253840.1">
    <property type="nucleotide sequence ID" value="NZ_BNCI01000002.1"/>
</dbReference>
<dbReference type="InterPro" id="IPR023352">
    <property type="entry name" value="MAPEG-like_dom_sf"/>
</dbReference>